<dbReference type="EMBL" id="SLWU01000016">
    <property type="protein sequence ID" value="TCO63296.1"/>
    <property type="molecule type" value="Genomic_DNA"/>
</dbReference>
<comment type="caution">
    <text evidence="1">The sequence shown here is derived from an EMBL/GenBank/DDBJ whole genome shotgun (WGS) entry which is preliminary data.</text>
</comment>
<protein>
    <submittedName>
        <fullName evidence="1">Uncharacterized protein</fullName>
    </submittedName>
</protein>
<sequence>EERKKEIIVKQSIKKLEALRLKATVENAV</sequence>
<dbReference type="Proteomes" id="UP000294886">
    <property type="component" value="Unassembled WGS sequence"/>
</dbReference>
<evidence type="ECO:0000313" key="1">
    <source>
        <dbReference type="EMBL" id="TCO63296.1"/>
    </source>
</evidence>
<accession>A0A4R2K0N8</accession>
<dbReference type="AlphaFoldDB" id="A0A4R2K0N8"/>
<gene>
    <name evidence="1" type="ORF">EV203_11670</name>
</gene>
<reference evidence="1 2" key="1">
    <citation type="submission" date="2019-03" db="EMBL/GenBank/DDBJ databases">
        <title>Genomic Encyclopedia of Type Strains, Phase IV (KMG-IV): sequencing the most valuable type-strain genomes for metagenomic binning, comparative biology and taxonomic classification.</title>
        <authorList>
            <person name="Goeker M."/>
        </authorList>
    </citation>
    <scope>NUCLEOTIDE SEQUENCE [LARGE SCALE GENOMIC DNA]</scope>
    <source>
        <strain evidence="1 2">DSM 13054</strain>
    </source>
</reference>
<organism evidence="1 2">
    <name type="scientific">Caldanaerobacter subterraneus</name>
    <dbReference type="NCBI Taxonomy" id="911092"/>
    <lineage>
        <taxon>Bacteria</taxon>
        <taxon>Bacillati</taxon>
        <taxon>Bacillota</taxon>
        <taxon>Clostridia</taxon>
        <taxon>Thermoanaerobacterales</taxon>
        <taxon>Thermoanaerobacteraceae</taxon>
        <taxon>Caldanaerobacter</taxon>
    </lineage>
</organism>
<feature type="non-terminal residue" evidence="1">
    <location>
        <position position="1"/>
    </location>
</feature>
<proteinExistence type="predicted"/>
<name>A0A4R2K0N8_9THEO</name>
<evidence type="ECO:0000313" key="2">
    <source>
        <dbReference type="Proteomes" id="UP000294886"/>
    </source>
</evidence>